<evidence type="ECO:0000256" key="7">
    <source>
        <dbReference type="ARBA" id="ARBA00023141"/>
    </source>
</evidence>
<proteinExistence type="inferred from homology"/>
<evidence type="ECO:0000313" key="12">
    <source>
        <dbReference type="Proteomes" id="UP000614469"/>
    </source>
</evidence>
<dbReference type="EC" id="4.1.1.48" evidence="9"/>
<dbReference type="AlphaFoldDB" id="A0A8J6NKF2"/>
<dbReference type="Proteomes" id="UP000614469">
    <property type="component" value="Unassembled WGS sequence"/>
</dbReference>
<dbReference type="PANTHER" id="PTHR22854:SF2">
    <property type="entry name" value="INDOLE-3-GLYCEROL-PHOSPHATE SYNTHASE"/>
    <property type="match status" value="1"/>
</dbReference>
<evidence type="ECO:0000256" key="2">
    <source>
        <dbReference type="ARBA" id="ARBA00004696"/>
    </source>
</evidence>
<evidence type="ECO:0000256" key="1">
    <source>
        <dbReference type="ARBA" id="ARBA00001633"/>
    </source>
</evidence>
<dbReference type="Pfam" id="PF00218">
    <property type="entry name" value="IGPS"/>
    <property type="match status" value="1"/>
</dbReference>
<dbReference type="PANTHER" id="PTHR22854">
    <property type="entry name" value="TRYPTOPHAN BIOSYNTHESIS PROTEIN"/>
    <property type="match status" value="1"/>
</dbReference>
<feature type="domain" description="Indole-3-glycerol phosphate synthase" evidence="10">
    <location>
        <begin position="4"/>
        <end position="259"/>
    </location>
</feature>
<accession>A0A8J6NKF2</accession>
<keyword evidence="4 9" id="KW-0028">Amino-acid biosynthesis</keyword>
<keyword evidence="7 9" id="KW-0057">Aromatic amino acid biosynthesis</keyword>
<keyword evidence="6 9" id="KW-0822">Tryptophan biosynthesis</keyword>
<evidence type="ECO:0000256" key="4">
    <source>
        <dbReference type="ARBA" id="ARBA00022605"/>
    </source>
</evidence>
<dbReference type="CDD" id="cd00331">
    <property type="entry name" value="IGPS"/>
    <property type="match status" value="1"/>
</dbReference>
<comment type="catalytic activity">
    <reaction evidence="1 9">
        <text>1-(2-carboxyphenylamino)-1-deoxy-D-ribulose 5-phosphate + H(+) = (1S,2R)-1-C-(indol-3-yl)glycerol 3-phosphate + CO2 + H2O</text>
        <dbReference type="Rhea" id="RHEA:23476"/>
        <dbReference type="ChEBI" id="CHEBI:15377"/>
        <dbReference type="ChEBI" id="CHEBI:15378"/>
        <dbReference type="ChEBI" id="CHEBI:16526"/>
        <dbReference type="ChEBI" id="CHEBI:58613"/>
        <dbReference type="ChEBI" id="CHEBI:58866"/>
        <dbReference type="EC" id="4.1.1.48"/>
    </reaction>
</comment>
<reference evidence="11 12" key="1">
    <citation type="submission" date="2020-08" db="EMBL/GenBank/DDBJ databases">
        <title>Bridging the membrane lipid divide: bacteria of the FCB group superphylum have the potential to synthesize archaeal ether lipids.</title>
        <authorList>
            <person name="Villanueva L."/>
            <person name="Von Meijenfeldt F.A.B."/>
            <person name="Westbye A.B."/>
            <person name="Yadav S."/>
            <person name="Hopmans E.C."/>
            <person name="Dutilh B.E."/>
            <person name="Sinninghe Damste J.S."/>
        </authorList>
    </citation>
    <scope>NUCLEOTIDE SEQUENCE [LARGE SCALE GENOMIC DNA]</scope>
    <source>
        <strain evidence="11">NIOZ-UU36</strain>
    </source>
</reference>
<dbReference type="HAMAP" id="MF_00134_B">
    <property type="entry name" value="IGPS_B"/>
    <property type="match status" value="1"/>
</dbReference>
<evidence type="ECO:0000256" key="5">
    <source>
        <dbReference type="ARBA" id="ARBA00022793"/>
    </source>
</evidence>
<comment type="caution">
    <text evidence="11">The sequence shown here is derived from an EMBL/GenBank/DDBJ whole genome shotgun (WGS) entry which is preliminary data.</text>
</comment>
<dbReference type="GO" id="GO:0004425">
    <property type="term" value="F:indole-3-glycerol-phosphate synthase activity"/>
    <property type="evidence" value="ECO:0007669"/>
    <property type="project" value="UniProtKB-UniRule"/>
</dbReference>
<evidence type="ECO:0000256" key="8">
    <source>
        <dbReference type="ARBA" id="ARBA00023239"/>
    </source>
</evidence>
<gene>
    <name evidence="9 11" type="primary">trpC</name>
    <name evidence="11" type="ORF">H8E29_09080</name>
</gene>
<dbReference type="InterPro" id="IPR011060">
    <property type="entry name" value="RibuloseP-bd_barrel"/>
</dbReference>
<protein>
    <recommendedName>
        <fullName evidence="9">Indole-3-glycerol phosphate synthase</fullName>
        <shortName evidence="9">IGPS</shortName>
        <ecNumber evidence="9">4.1.1.48</ecNumber>
    </recommendedName>
</protein>
<evidence type="ECO:0000259" key="10">
    <source>
        <dbReference type="Pfam" id="PF00218"/>
    </source>
</evidence>
<evidence type="ECO:0000256" key="6">
    <source>
        <dbReference type="ARBA" id="ARBA00022822"/>
    </source>
</evidence>
<keyword evidence="8 9" id="KW-0456">Lyase</keyword>
<organism evidence="11 12">
    <name type="scientific">Candidatus Desulfolinea nitratireducens</name>
    <dbReference type="NCBI Taxonomy" id="2841698"/>
    <lineage>
        <taxon>Bacteria</taxon>
        <taxon>Bacillati</taxon>
        <taxon>Chloroflexota</taxon>
        <taxon>Anaerolineae</taxon>
        <taxon>Anaerolineales</taxon>
        <taxon>Anaerolineales incertae sedis</taxon>
        <taxon>Candidatus Desulfolinea</taxon>
    </lineage>
</organism>
<dbReference type="SUPFAM" id="SSF51366">
    <property type="entry name" value="Ribulose-phoshate binding barrel"/>
    <property type="match status" value="1"/>
</dbReference>
<dbReference type="InterPro" id="IPR013798">
    <property type="entry name" value="Indole-3-glycerol_P_synth_dom"/>
</dbReference>
<dbReference type="GO" id="GO:0004640">
    <property type="term" value="F:phosphoribosylanthranilate isomerase activity"/>
    <property type="evidence" value="ECO:0007669"/>
    <property type="project" value="TreeGrafter"/>
</dbReference>
<evidence type="ECO:0000256" key="3">
    <source>
        <dbReference type="ARBA" id="ARBA00008737"/>
    </source>
</evidence>
<dbReference type="UniPathway" id="UPA00035">
    <property type="reaction ID" value="UER00043"/>
</dbReference>
<dbReference type="InterPro" id="IPR013785">
    <property type="entry name" value="Aldolase_TIM"/>
</dbReference>
<dbReference type="InterPro" id="IPR045186">
    <property type="entry name" value="Indole-3-glycerol_P_synth"/>
</dbReference>
<dbReference type="NCBIfam" id="NF001377">
    <property type="entry name" value="PRK00278.2-4"/>
    <property type="match status" value="1"/>
</dbReference>
<comment type="pathway">
    <text evidence="2 9">Amino-acid biosynthesis; L-tryptophan biosynthesis; L-tryptophan from chorismate: step 4/5.</text>
</comment>
<evidence type="ECO:0000313" key="11">
    <source>
        <dbReference type="EMBL" id="MBC8335404.1"/>
    </source>
</evidence>
<name>A0A8J6NKF2_9CHLR</name>
<evidence type="ECO:0000256" key="9">
    <source>
        <dbReference type="HAMAP-Rule" id="MF_00134"/>
    </source>
</evidence>
<dbReference type="Gene3D" id="3.20.20.70">
    <property type="entry name" value="Aldolase class I"/>
    <property type="match status" value="1"/>
</dbReference>
<dbReference type="GO" id="GO:0000162">
    <property type="term" value="P:L-tryptophan biosynthetic process"/>
    <property type="evidence" value="ECO:0007669"/>
    <property type="project" value="UniProtKB-UniRule"/>
</dbReference>
<dbReference type="EMBL" id="JACNJN010000108">
    <property type="protein sequence ID" value="MBC8335404.1"/>
    <property type="molecule type" value="Genomic_DNA"/>
</dbReference>
<keyword evidence="5 9" id="KW-0210">Decarboxylase</keyword>
<sequence length="261" mass="28321">MSILDEIFAHKRIEVAKTKRKISTVDLESAIKYLPPPVAFATALKDVANVTPRLIAEVKYRSPSKGILCPDFDPLNLARIYAENGVAAISVLTDEKYFGGSLEYLKSIANLGLGLPLLRKDFIFDPYQLIEAREAGASAILLIVAMLGSTQLSELLSVAKEIDLGALVETHTREEVEQALEAGAHVIGVNNRDLHTFNVSLETSLELRPLIPENVVMVAESGIHTQEDVSRLSAAGVDVMLIGESLVTALDIGAKVREFTT</sequence>
<comment type="similarity">
    <text evidence="3 9">Belongs to the TrpC family.</text>
</comment>
<dbReference type="FunFam" id="3.20.20.70:FF:000024">
    <property type="entry name" value="Indole-3-glycerol phosphate synthase"/>
    <property type="match status" value="1"/>
</dbReference>